<dbReference type="InterPro" id="IPR050390">
    <property type="entry name" value="C5-Methyltransferase"/>
</dbReference>
<dbReference type="PROSITE" id="PS00095">
    <property type="entry name" value="C5_MTASE_2"/>
    <property type="match status" value="1"/>
</dbReference>
<evidence type="ECO:0000256" key="6">
    <source>
        <dbReference type="ARBA" id="ARBA00023125"/>
    </source>
</evidence>
<dbReference type="SUPFAM" id="SSF53335">
    <property type="entry name" value="S-adenosyl-L-methionine-dependent methyltransferases"/>
    <property type="match status" value="1"/>
</dbReference>
<dbReference type="Pfam" id="PF00145">
    <property type="entry name" value="DNA_methylase"/>
    <property type="match status" value="1"/>
</dbReference>
<dbReference type="GO" id="GO:0044027">
    <property type="term" value="P:negative regulation of gene expression via chromosomal CpG island methylation"/>
    <property type="evidence" value="ECO:0007669"/>
    <property type="project" value="TreeGrafter"/>
</dbReference>
<evidence type="ECO:0000259" key="12">
    <source>
        <dbReference type="PROSITE" id="PS51038"/>
    </source>
</evidence>
<evidence type="ECO:0000256" key="4">
    <source>
        <dbReference type="ARBA" id="ARBA00022679"/>
    </source>
</evidence>
<keyword evidence="14" id="KW-1185">Reference proteome</keyword>
<dbReference type="SUPFAM" id="SSF54160">
    <property type="entry name" value="Chromo domain-like"/>
    <property type="match status" value="1"/>
</dbReference>
<dbReference type="Pfam" id="PF00385">
    <property type="entry name" value="Chromo"/>
    <property type="match status" value="1"/>
</dbReference>
<comment type="subcellular location">
    <subcellularLocation>
        <location evidence="1">Nucleus</location>
    </subcellularLocation>
</comment>
<dbReference type="CDD" id="cd18635">
    <property type="entry name" value="CD_CMT3_like"/>
    <property type="match status" value="1"/>
</dbReference>
<feature type="domain" description="Chromo" evidence="11">
    <location>
        <begin position="411"/>
        <end position="467"/>
    </location>
</feature>
<comment type="caution">
    <text evidence="13">The sequence shown here is derived from an EMBL/GenBank/DDBJ whole genome shotgun (WGS) entry which is preliminary data.</text>
</comment>
<proteinExistence type="inferred from homology"/>
<evidence type="ECO:0000256" key="8">
    <source>
        <dbReference type="ARBA" id="ARBA00047422"/>
    </source>
</evidence>
<dbReference type="InterPro" id="IPR016197">
    <property type="entry name" value="Chromo-like_dom_sf"/>
</dbReference>
<evidence type="ECO:0000313" key="14">
    <source>
        <dbReference type="Proteomes" id="UP001177140"/>
    </source>
</evidence>
<evidence type="ECO:0000256" key="1">
    <source>
        <dbReference type="ARBA" id="ARBA00004123"/>
    </source>
</evidence>
<feature type="active site" evidence="9">
    <location>
        <position position="489"/>
    </location>
</feature>
<dbReference type="EMBL" id="JAJJMA010185740">
    <property type="protein sequence ID" value="MCL7038016.1"/>
    <property type="molecule type" value="Genomic_DNA"/>
</dbReference>
<dbReference type="Proteomes" id="UP001177140">
    <property type="component" value="Unassembled WGS sequence"/>
</dbReference>
<dbReference type="PANTHER" id="PTHR10629:SF34">
    <property type="entry name" value="DNA (CYTOSINE-5)-METHYLTRANSFERASE CMT2"/>
    <property type="match status" value="1"/>
</dbReference>
<protein>
    <recommendedName>
        <fullName evidence="2">DNA (cytosine-5-)-methyltransferase</fullName>
        <ecNumber evidence="2">2.1.1.37</ecNumber>
    </recommendedName>
</protein>
<name>A0AA41VAR8_PAPNU</name>
<comment type="similarity">
    <text evidence="9">Belongs to the class I-like SAM-binding methyltransferase superfamily. C5-methyltransferase family.</text>
</comment>
<dbReference type="InterPro" id="IPR031303">
    <property type="entry name" value="C5_meth_CS"/>
</dbReference>
<dbReference type="SMART" id="SM00298">
    <property type="entry name" value="CHROMO"/>
    <property type="match status" value="1"/>
</dbReference>
<evidence type="ECO:0000256" key="7">
    <source>
        <dbReference type="ARBA" id="ARBA00023242"/>
    </source>
</evidence>
<dbReference type="Gene3D" id="3.40.50.150">
    <property type="entry name" value="Vaccinia Virus protein VP39"/>
    <property type="match status" value="2"/>
</dbReference>
<dbReference type="GO" id="GO:0032259">
    <property type="term" value="P:methylation"/>
    <property type="evidence" value="ECO:0007669"/>
    <property type="project" value="UniProtKB-KW"/>
</dbReference>
<reference evidence="13" key="1">
    <citation type="submission" date="2022-03" db="EMBL/GenBank/DDBJ databases">
        <title>A functionally conserved STORR gene fusion in Papaver species that diverged 16.8 million years ago.</title>
        <authorList>
            <person name="Catania T."/>
        </authorList>
    </citation>
    <scope>NUCLEOTIDE SEQUENCE</scope>
    <source>
        <strain evidence="13">S-191538</strain>
    </source>
</reference>
<dbReference type="Pfam" id="PF01426">
    <property type="entry name" value="BAH"/>
    <property type="match status" value="1"/>
</dbReference>
<dbReference type="FunFam" id="2.30.30.490:FF:000011">
    <property type="entry name" value="DNA (cytosine-5)-methyltransferase 1"/>
    <property type="match status" value="1"/>
</dbReference>
<dbReference type="InterPro" id="IPR018117">
    <property type="entry name" value="C5_DNA_meth_AS"/>
</dbReference>
<keyword evidence="4 9" id="KW-0808">Transferase</keyword>
<feature type="domain" description="BAH" evidence="12">
    <location>
        <begin position="153"/>
        <end position="271"/>
    </location>
</feature>
<dbReference type="PROSITE" id="PS51038">
    <property type="entry name" value="BAH"/>
    <property type="match status" value="1"/>
</dbReference>
<keyword evidence="5 9" id="KW-0949">S-adenosyl-L-methionine</keyword>
<dbReference type="PROSITE" id="PS51679">
    <property type="entry name" value="SAM_MT_C5"/>
    <property type="match status" value="1"/>
</dbReference>
<feature type="compositionally biased region" description="Low complexity" evidence="10">
    <location>
        <begin position="14"/>
        <end position="38"/>
    </location>
</feature>
<dbReference type="InterPro" id="IPR000953">
    <property type="entry name" value="Chromo/chromo_shadow_dom"/>
</dbReference>
<dbReference type="GO" id="GO:0003682">
    <property type="term" value="F:chromatin binding"/>
    <property type="evidence" value="ECO:0007669"/>
    <property type="project" value="InterPro"/>
</dbReference>
<dbReference type="GO" id="GO:0003677">
    <property type="term" value="F:DNA binding"/>
    <property type="evidence" value="ECO:0007669"/>
    <property type="project" value="UniProtKB-KW"/>
</dbReference>
<dbReference type="PROSITE" id="PS00094">
    <property type="entry name" value="C5_MTASE_1"/>
    <property type="match status" value="1"/>
</dbReference>
<feature type="region of interest" description="Disordered" evidence="10">
    <location>
        <begin position="1"/>
        <end position="74"/>
    </location>
</feature>
<keyword evidence="6" id="KW-0238">DNA-binding</keyword>
<dbReference type="Gene3D" id="2.30.30.490">
    <property type="match status" value="1"/>
</dbReference>
<dbReference type="InterPro" id="IPR001525">
    <property type="entry name" value="C5_MeTfrase"/>
</dbReference>
<evidence type="ECO:0000256" key="3">
    <source>
        <dbReference type="ARBA" id="ARBA00022603"/>
    </source>
</evidence>
<dbReference type="InterPro" id="IPR023780">
    <property type="entry name" value="Chromo_domain"/>
</dbReference>
<gene>
    <name evidence="13" type="ORF">MKW94_008158</name>
</gene>
<dbReference type="SMART" id="SM00439">
    <property type="entry name" value="BAH"/>
    <property type="match status" value="1"/>
</dbReference>
<dbReference type="EC" id="2.1.1.37" evidence="2"/>
<dbReference type="InterPro" id="IPR023779">
    <property type="entry name" value="Chromodomain_CS"/>
</dbReference>
<dbReference type="PANTHER" id="PTHR10629">
    <property type="entry name" value="CYTOSINE-SPECIFIC METHYLTRANSFERASE"/>
    <property type="match status" value="1"/>
</dbReference>
<dbReference type="PROSITE" id="PS50013">
    <property type="entry name" value="CHROMO_2"/>
    <property type="match status" value="1"/>
</dbReference>
<keyword evidence="3 9" id="KW-0489">Methyltransferase</keyword>
<dbReference type="InterPro" id="IPR043151">
    <property type="entry name" value="BAH_sf"/>
</dbReference>
<sequence>MADSEKIMRRSPRNHLLSPSSPNPPSSACKDSSSSAWKKNVDSDNKCYRRSPRFSLTPNGEVSSSKKPSKKKLKISNDVDLKSKKQNKNVANYSFFIGDPIPLDEATKRWPWRYQADKGGVTKHNRFTSDDDDDDKVILNVKSHYTQAEVDQCIFNIGDCAYVKGEKGGQNYIGRILEFFKTEEDEDYVRVQWFYRAEDTVIQDQASFHDKKRLFYSNLVNDNLLDCLVSKLEIAQLPPNVNLKSSRPVGSCDYFYDMNYYLEYATFCNPTTDNTTKSNDLAQCTGIETICTNDHSPNLGEVEAAVLDLYAGCGGMSTGLCLGSKLSSVNLVTKWAVDTDEAACESFRLNHPETKIRNESAADYLELLKGWEKLCKLHRVDCAEKSPSYISRTSRSKSRSQADNEISDDEFEVSELLDICYGDPDETGKSELRFKVRWKGYGPSEDTWEPLKGLSNCQDQISDFVREGSKKKILPLPGDVDVICGGPPCQGISGYNRFRNVDAPLDDEKNQQIIIFMDIVKFLKPKYVLMENVADILKFADGVLGRYALSRLIHMNYQARVGIMAAGCYGLPQFRLRTFLWGAHPSVKLPQFPLPTHDVIVRYGGPREFERCIVAYDEGQPRKLEKALVLQDAITDLPEVTTHETRNEMPYKKDPLTEFQKYIRSSKYEMLCSGLKDEVKIERSMLYDHCPNPLSEDDFLRVSQIPRKKGANFRDLPGVVVGSDNVAILDPKRERILLPSGKPLVPDYALTLGQGKSRRPFARLWWDETVPTVITTPTCHALAVLHPEQDRVISIRESARLQGFPDYYRFHGNVKEKYRQVGNAVAVSVSRALGYALATAWLKLSGDEPLMMLPHKFSLSNTNQLLHSLSSPSEVEQQKTEE</sequence>
<dbReference type="GO" id="GO:0003886">
    <property type="term" value="F:DNA (cytosine-5-)-methyltransferase activity"/>
    <property type="evidence" value="ECO:0007669"/>
    <property type="project" value="UniProtKB-EC"/>
</dbReference>
<evidence type="ECO:0000256" key="10">
    <source>
        <dbReference type="SAM" id="MobiDB-lite"/>
    </source>
</evidence>
<organism evidence="13 14">
    <name type="scientific">Papaver nudicaule</name>
    <name type="common">Iceland poppy</name>
    <dbReference type="NCBI Taxonomy" id="74823"/>
    <lineage>
        <taxon>Eukaryota</taxon>
        <taxon>Viridiplantae</taxon>
        <taxon>Streptophyta</taxon>
        <taxon>Embryophyta</taxon>
        <taxon>Tracheophyta</taxon>
        <taxon>Spermatophyta</taxon>
        <taxon>Magnoliopsida</taxon>
        <taxon>Ranunculales</taxon>
        <taxon>Papaveraceae</taxon>
        <taxon>Papaveroideae</taxon>
        <taxon>Papaver</taxon>
    </lineage>
</organism>
<dbReference type="PROSITE" id="PS00598">
    <property type="entry name" value="CHROMO_1"/>
    <property type="match status" value="1"/>
</dbReference>
<accession>A0AA41VAR8</accession>
<dbReference type="AlphaFoldDB" id="A0AA41VAR8"/>
<dbReference type="InterPro" id="IPR001025">
    <property type="entry name" value="BAH_dom"/>
</dbReference>
<comment type="catalytic activity">
    <reaction evidence="8">
        <text>a 2'-deoxycytidine in DNA + S-adenosyl-L-methionine = a 5-methyl-2'-deoxycytidine in DNA + S-adenosyl-L-homocysteine + H(+)</text>
        <dbReference type="Rhea" id="RHEA:13681"/>
        <dbReference type="Rhea" id="RHEA-COMP:11369"/>
        <dbReference type="Rhea" id="RHEA-COMP:11370"/>
        <dbReference type="ChEBI" id="CHEBI:15378"/>
        <dbReference type="ChEBI" id="CHEBI:57856"/>
        <dbReference type="ChEBI" id="CHEBI:59789"/>
        <dbReference type="ChEBI" id="CHEBI:85452"/>
        <dbReference type="ChEBI" id="CHEBI:85454"/>
        <dbReference type="EC" id="2.1.1.37"/>
    </reaction>
</comment>
<keyword evidence="7" id="KW-0539">Nucleus</keyword>
<dbReference type="Gene3D" id="3.90.120.10">
    <property type="entry name" value="DNA Methylase, subunit A, domain 2"/>
    <property type="match status" value="1"/>
</dbReference>
<evidence type="ECO:0000259" key="11">
    <source>
        <dbReference type="PROSITE" id="PS50013"/>
    </source>
</evidence>
<evidence type="ECO:0000313" key="13">
    <source>
        <dbReference type="EMBL" id="MCL7038016.1"/>
    </source>
</evidence>
<dbReference type="FunFam" id="3.90.120.10:FF:000003">
    <property type="entry name" value="DNA (cytosine-5)-methyltransferase 1"/>
    <property type="match status" value="1"/>
</dbReference>
<dbReference type="InterPro" id="IPR029063">
    <property type="entry name" value="SAM-dependent_MTases_sf"/>
</dbReference>
<evidence type="ECO:0000256" key="9">
    <source>
        <dbReference type="PROSITE-ProRule" id="PRU01016"/>
    </source>
</evidence>
<dbReference type="PRINTS" id="PR00105">
    <property type="entry name" value="C5METTRFRASE"/>
</dbReference>
<evidence type="ECO:0000256" key="2">
    <source>
        <dbReference type="ARBA" id="ARBA00011975"/>
    </source>
</evidence>
<dbReference type="GO" id="GO:0005634">
    <property type="term" value="C:nucleus"/>
    <property type="evidence" value="ECO:0007669"/>
    <property type="project" value="UniProtKB-SubCell"/>
</dbReference>
<evidence type="ECO:0000256" key="5">
    <source>
        <dbReference type="ARBA" id="ARBA00022691"/>
    </source>
</evidence>